<evidence type="ECO:0000313" key="1">
    <source>
        <dbReference type="EMBL" id="JAD63392.1"/>
    </source>
</evidence>
<organism evidence="1">
    <name type="scientific">Arundo donax</name>
    <name type="common">Giant reed</name>
    <name type="synonym">Donax arundinaceus</name>
    <dbReference type="NCBI Taxonomy" id="35708"/>
    <lineage>
        <taxon>Eukaryota</taxon>
        <taxon>Viridiplantae</taxon>
        <taxon>Streptophyta</taxon>
        <taxon>Embryophyta</taxon>
        <taxon>Tracheophyta</taxon>
        <taxon>Spermatophyta</taxon>
        <taxon>Magnoliopsida</taxon>
        <taxon>Liliopsida</taxon>
        <taxon>Poales</taxon>
        <taxon>Poaceae</taxon>
        <taxon>PACMAD clade</taxon>
        <taxon>Arundinoideae</taxon>
        <taxon>Arundineae</taxon>
        <taxon>Arundo</taxon>
    </lineage>
</organism>
<reference evidence="1" key="2">
    <citation type="journal article" date="2015" name="Data Brief">
        <title>Shoot transcriptome of the giant reed, Arundo donax.</title>
        <authorList>
            <person name="Barrero R.A."/>
            <person name="Guerrero F.D."/>
            <person name="Moolhuijzen P."/>
            <person name="Goolsby J.A."/>
            <person name="Tidwell J."/>
            <person name="Bellgard S.E."/>
            <person name="Bellgard M.I."/>
        </authorList>
    </citation>
    <scope>NUCLEOTIDE SEQUENCE</scope>
    <source>
        <tissue evidence="1">Shoot tissue taken approximately 20 cm above the soil surface</tissue>
    </source>
</reference>
<protein>
    <submittedName>
        <fullName evidence="1">Uncharacterized protein</fullName>
    </submittedName>
</protein>
<proteinExistence type="predicted"/>
<name>A0A0A9BVU1_ARUDO</name>
<accession>A0A0A9BVU1</accession>
<dbReference type="AlphaFoldDB" id="A0A0A9BVU1"/>
<reference evidence="1" key="1">
    <citation type="submission" date="2014-09" db="EMBL/GenBank/DDBJ databases">
        <authorList>
            <person name="Magalhaes I.L.F."/>
            <person name="Oliveira U."/>
            <person name="Santos F.R."/>
            <person name="Vidigal T.H.D.A."/>
            <person name="Brescovit A.D."/>
            <person name="Santos A.J."/>
        </authorList>
    </citation>
    <scope>NUCLEOTIDE SEQUENCE</scope>
    <source>
        <tissue evidence="1">Shoot tissue taken approximately 20 cm above the soil surface</tissue>
    </source>
</reference>
<dbReference type="EMBL" id="GBRH01234503">
    <property type="protein sequence ID" value="JAD63392.1"/>
    <property type="molecule type" value="Transcribed_RNA"/>
</dbReference>
<sequence length="35" mass="3768">MEQSICGGNCWEGGDISCGLWSSMIVSTQTRAFGR</sequence>